<evidence type="ECO:0000313" key="2">
    <source>
        <dbReference type="EMBL" id="EZG55440.1"/>
    </source>
</evidence>
<feature type="region of interest" description="Disordered" evidence="1">
    <location>
        <begin position="254"/>
        <end position="295"/>
    </location>
</feature>
<accession>A0A023B3L8</accession>
<proteinExistence type="predicted"/>
<dbReference type="AlphaFoldDB" id="A0A023B3L8"/>
<dbReference type="GeneID" id="22913971"/>
<feature type="compositionally biased region" description="Basic and acidic residues" evidence="1">
    <location>
        <begin position="270"/>
        <end position="289"/>
    </location>
</feature>
<evidence type="ECO:0000256" key="1">
    <source>
        <dbReference type="SAM" id="MobiDB-lite"/>
    </source>
</evidence>
<protein>
    <submittedName>
        <fullName evidence="2">Uncharacterized protein</fullName>
    </submittedName>
</protein>
<gene>
    <name evidence="2" type="ORF">GNI_113010</name>
</gene>
<feature type="region of interest" description="Disordered" evidence="1">
    <location>
        <begin position="51"/>
        <end position="92"/>
    </location>
</feature>
<dbReference type="EMBL" id="AFNH02000846">
    <property type="protein sequence ID" value="EZG55440.1"/>
    <property type="molecule type" value="Genomic_DNA"/>
</dbReference>
<evidence type="ECO:0000313" key="3">
    <source>
        <dbReference type="Proteomes" id="UP000019763"/>
    </source>
</evidence>
<feature type="compositionally biased region" description="Polar residues" evidence="1">
    <location>
        <begin position="66"/>
        <end position="77"/>
    </location>
</feature>
<sequence>RIEDAETCDICPLHRLTGLRDGDTYAAQFPKQEYDDCYCFYGLARSQLSDDDASASAPEEDPVANGPTTIDRPNQVNPLPKRADPTHDDDASWDASWEELVNPTVKTGSFRKMRIWRRVAELTDQWVQLVFTAGEGYSSCSIPAGARLVRTLFTGLTFAGRRWRERLYAEVDTVAQFQLERSSHQVVGIFDQRTCKEVFVGGQAGESFRIHETWLQGEEKPTHFIVHHPTYDFYAPIVHTLQFEKENLEEEKLEGGILEKEFPEEESPEEGDRRQEKNRRQERDRRQEKGQSVSSNLQVSLYPDYPLMRDFPNPVLVVSVRKCFFVTRTIVDAVPLFPYLVKDGLRIQIEACGDLGLTVQID</sequence>
<name>A0A023B3L8_GRENI</name>
<feature type="compositionally biased region" description="Acidic residues" evidence="1">
    <location>
        <begin position="51"/>
        <end position="62"/>
    </location>
</feature>
<dbReference type="VEuPathDB" id="CryptoDB:GNI_113010"/>
<keyword evidence="3" id="KW-1185">Reference proteome</keyword>
<dbReference type="RefSeq" id="XP_011131551.1">
    <property type="nucleotide sequence ID" value="XM_011133249.1"/>
</dbReference>
<feature type="compositionally biased region" description="Basic and acidic residues" evidence="1">
    <location>
        <begin position="81"/>
        <end position="90"/>
    </location>
</feature>
<comment type="caution">
    <text evidence="2">The sequence shown here is derived from an EMBL/GenBank/DDBJ whole genome shotgun (WGS) entry which is preliminary data.</text>
</comment>
<dbReference type="Proteomes" id="UP000019763">
    <property type="component" value="Unassembled WGS sequence"/>
</dbReference>
<reference evidence="2" key="1">
    <citation type="submission" date="2013-12" db="EMBL/GenBank/DDBJ databases">
        <authorList>
            <person name="Omoto C.K."/>
            <person name="Sibley D."/>
            <person name="Venepally P."/>
            <person name="Hadjithomas M."/>
            <person name="Karamycheva S."/>
            <person name="Brunk B."/>
            <person name="Roos D."/>
            <person name="Caler E."/>
            <person name="Lorenzi H."/>
        </authorList>
    </citation>
    <scope>NUCLEOTIDE SEQUENCE</scope>
</reference>
<organism evidence="2 3">
    <name type="scientific">Gregarina niphandrodes</name>
    <name type="common">Septate eugregarine</name>
    <dbReference type="NCBI Taxonomy" id="110365"/>
    <lineage>
        <taxon>Eukaryota</taxon>
        <taxon>Sar</taxon>
        <taxon>Alveolata</taxon>
        <taxon>Apicomplexa</taxon>
        <taxon>Conoidasida</taxon>
        <taxon>Gregarinasina</taxon>
        <taxon>Eugregarinorida</taxon>
        <taxon>Gregarinidae</taxon>
        <taxon>Gregarina</taxon>
    </lineage>
</organism>
<feature type="non-terminal residue" evidence="2">
    <location>
        <position position="1"/>
    </location>
</feature>